<sequence>MDVVATLDLITASPSLTEQEERRKELAAYLNHLILNDFSALIQLLYRVDVSEQKLKTVLKENPQADAGELLAELLIQRQKEKTGTRKNSSLADEPSGEEDW</sequence>
<feature type="region of interest" description="Disordered" evidence="1">
    <location>
        <begin position="81"/>
        <end position="101"/>
    </location>
</feature>
<proteinExistence type="predicted"/>
<dbReference type="Proteomes" id="UP000321204">
    <property type="component" value="Chromosome"/>
</dbReference>
<protein>
    <submittedName>
        <fullName evidence="2">Uncharacterized protein</fullName>
    </submittedName>
</protein>
<dbReference type="AlphaFoldDB" id="A0A5B8UNV2"/>
<dbReference type="RefSeq" id="WP_146790143.1">
    <property type="nucleotide sequence ID" value="NZ_BAABIO010000003.1"/>
</dbReference>
<gene>
    <name evidence="2" type="ORF">FSB75_17520</name>
</gene>
<evidence type="ECO:0000313" key="3">
    <source>
        <dbReference type="Proteomes" id="UP000321204"/>
    </source>
</evidence>
<dbReference type="OrthoDB" id="711735at2"/>
<evidence type="ECO:0000256" key="1">
    <source>
        <dbReference type="SAM" id="MobiDB-lite"/>
    </source>
</evidence>
<dbReference type="EMBL" id="CP042433">
    <property type="protein sequence ID" value="QEC57625.1"/>
    <property type="molecule type" value="Genomic_DNA"/>
</dbReference>
<keyword evidence="3" id="KW-1185">Reference proteome</keyword>
<dbReference type="KEGG" id="fgg:FSB75_17520"/>
<accession>A0A5B8UNV2</accession>
<reference evidence="2 3" key="1">
    <citation type="journal article" date="2015" name="Int. J. Syst. Evol. Microbiol.">
        <title>Flavisolibacter ginsenosidimutans sp. nov., with ginsenoside-converting activity isolated from soil used for cultivating ginseng.</title>
        <authorList>
            <person name="Zhao Y."/>
            <person name="Liu Q."/>
            <person name="Kang M.S."/>
            <person name="Jin F."/>
            <person name="Yu H."/>
            <person name="Im W.T."/>
        </authorList>
    </citation>
    <scope>NUCLEOTIDE SEQUENCE [LARGE SCALE GENOMIC DNA]</scope>
    <source>
        <strain evidence="2 3">Gsoil 636</strain>
    </source>
</reference>
<evidence type="ECO:0000313" key="2">
    <source>
        <dbReference type="EMBL" id="QEC57625.1"/>
    </source>
</evidence>
<organism evidence="2 3">
    <name type="scientific">Flavisolibacter ginsenosidimutans</name>
    <dbReference type="NCBI Taxonomy" id="661481"/>
    <lineage>
        <taxon>Bacteria</taxon>
        <taxon>Pseudomonadati</taxon>
        <taxon>Bacteroidota</taxon>
        <taxon>Chitinophagia</taxon>
        <taxon>Chitinophagales</taxon>
        <taxon>Chitinophagaceae</taxon>
        <taxon>Flavisolibacter</taxon>
    </lineage>
</organism>
<name>A0A5B8UNV2_9BACT</name>